<keyword evidence="6 7" id="KW-0472">Membrane</keyword>
<gene>
    <name evidence="8" type="ORF">TALK_03125</name>
</gene>
<dbReference type="InterPro" id="IPR032808">
    <property type="entry name" value="DoxX"/>
</dbReference>
<dbReference type="AlphaFoldDB" id="A0A1Y2LFF3"/>
<keyword evidence="5 7" id="KW-1133">Transmembrane helix</keyword>
<accession>A0A1Y2LFF3</accession>
<comment type="caution">
    <text evidence="8">The sequence shown here is derived from an EMBL/GenBank/DDBJ whole genome shotgun (WGS) entry which is preliminary data.</text>
</comment>
<feature type="transmembrane region" description="Helical" evidence="7">
    <location>
        <begin position="101"/>
        <end position="123"/>
    </location>
</feature>
<sequence length="130" mass="13949">MTQTYNHGTFLLARILLVAVFIFSGATKLMDWSGGIGEMEALGLPFPALCLASTIAVQILASLSLIAGVFVRVSAVFLAGFTILATLIAHDFWNFSGIDQLLQATTVLEHASIIAGFLLVVLLHKNLCRD</sequence>
<proteinExistence type="inferred from homology"/>
<feature type="transmembrane region" description="Helical" evidence="7">
    <location>
        <begin position="69"/>
        <end position="89"/>
    </location>
</feature>
<dbReference type="OrthoDB" id="7064507at2"/>
<evidence type="ECO:0000256" key="3">
    <source>
        <dbReference type="ARBA" id="ARBA00022475"/>
    </source>
</evidence>
<feature type="transmembrane region" description="Helical" evidence="7">
    <location>
        <begin position="42"/>
        <end position="62"/>
    </location>
</feature>
<dbReference type="Proteomes" id="UP000193396">
    <property type="component" value="Unassembled WGS sequence"/>
</dbReference>
<evidence type="ECO:0000256" key="7">
    <source>
        <dbReference type="SAM" id="Phobius"/>
    </source>
</evidence>
<dbReference type="GO" id="GO:0005886">
    <property type="term" value="C:plasma membrane"/>
    <property type="evidence" value="ECO:0007669"/>
    <property type="project" value="UniProtKB-SubCell"/>
</dbReference>
<reference evidence="8 9" key="1">
    <citation type="submission" date="2014-03" db="EMBL/GenBank/DDBJ databases">
        <title>The draft genome sequence of Thalassospira alkalitolerans JCM 18968.</title>
        <authorList>
            <person name="Lai Q."/>
            <person name="Shao Z."/>
        </authorList>
    </citation>
    <scope>NUCLEOTIDE SEQUENCE [LARGE SCALE GENOMIC DNA]</scope>
    <source>
        <strain evidence="8 9">JCM 18968</strain>
    </source>
</reference>
<dbReference type="Pfam" id="PF07681">
    <property type="entry name" value="DoxX"/>
    <property type="match status" value="1"/>
</dbReference>
<dbReference type="InterPro" id="IPR051907">
    <property type="entry name" value="DoxX-like_oxidoreductase"/>
</dbReference>
<evidence type="ECO:0000313" key="9">
    <source>
        <dbReference type="Proteomes" id="UP000193396"/>
    </source>
</evidence>
<dbReference type="STRING" id="1293890.TALK_03125"/>
<keyword evidence="4 7" id="KW-0812">Transmembrane</keyword>
<dbReference type="PANTHER" id="PTHR33452">
    <property type="entry name" value="OXIDOREDUCTASE CATD-RELATED"/>
    <property type="match status" value="1"/>
</dbReference>
<feature type="transmembrane region" description="Helical" evidence="7">
    <location>
        <begin position="12"/>
        <end position="30"/>
    </location>
</feature>
<dbReference type="RefSeq" id="WP_085615801.1">
    <property type="nucleotide sequence ID" value="NZ_JFKB01000002.1"/>
</dbReference>
<evidence type="ECO:0000256" key="1">
    <source>
        <dbReference type="ARBA" id="ARBA00004651"/>
    </source>
</evidence>
<evidence type="ECO:0000256" key="6">
    <source>
        <dbReference type="ARBA" id="ARBA00023136"/>
    </source>
</evidence>
<evidence type="ECO:0000256" key="4">
    <source>
        <dbReference type="ARBA" id="ARBA00022692"/>
    </source>
</evidence>
<keyword evidence="3" id="KW-1003">Cell membrane</keyword>
<evidence type="ECO:0008006" key="10">
    <source>
        <dbReference type="Google" id="ProtNLM"/>
    </source>
</evidence>
<evidence type="ECO:0000256" key="2">
    <source>
        <dbReference type="ARBA" id="ARBA00006679"/>
    </source>
</evidence>
<dbReference type="PANTHER" id="PTHR33452:SF1">
    <property type="entry name" value="INNER MEMBRANE PROTEIN YPHA-RELATED"/>
    <property type="match status" value="1"/>
</dbReference>
<comment type="subcellular location">
    <subcellularLocation>
        <location evidence="1">Cell membrane</location>
        <topology evidence="1">Multi-pass membrane protein</topology>
    </subcellularLocation>
</comment>
<protein>
    <recommendedName>
        <fullName evidence="10">DoxX family protein</fullName>
    </recommendedName>
</protein>
<dbReference type="EMBL" id="JFKB01000002">
    <property type="protein sequence ID" value="OSQ49377.1"/>
    <property type="molecule type" value="Genomic_DNA"/>
</dbReference>
<keyword evidence="9" id="KW-1185">Reference proteome</keyword>
<organism evidence="8 9">
    <name type="scientific">Thalassospira alkalitolerans</name>
    <dbReference type="NCBI Taxonomy" id="1293890"/>
    <lineage>
        <taxon>Bacteria</taxon>
        <taxon>Pseudomonadati</taxon>
        <taxon>Pseudomonadota</taxon>
        <taxon>Alphaproteobacteria</taxon>
        <taxon>Rhodospirillales</taxon>
        <taxon>Thalassospiraceae</taxon>
        <taxon>Thalassospira</taxon>
    </lineage>
</organism>
<evidence type="ECO:0000256" key="5">
    <source>
        <dbReference type="ARBA" id="ARBA00022989"/>
    </source>
</evidence>
<evidence type="ECO:0000313" key="8">
    <source>
        <dbReference type="EMBL" id="OSQ49377.1"/>
    </source>
</evidence>
<name>A0A1Y2LFF3_9PROT</name>
<comment type="similarity">
    <text evidence="2">Belongs to the DoxX family.</text>
</comment>